<name>X1BWS3_9ZZZZ</name>
<accession>X1BWS3</accession>
<reference evidence="2" key="1">
    <citation type="journal article" date="2014" name="Front. Microbiol.">
        <title>High frequency of phylogenetically diverse reductive dehalogenase-homologous genes in deep subseafloor sedimentary metagenomes.</title>
        <authorList>
            <person name="Kawai M."/>
            <person name="Futagami T."/>
            <person name="Toyoda A."/>
            <person name="Takaki Y."/>
            <person name="Nishi S."/>
            <person name="Hori S."/>
            <person name="Arai W."/>
            <person name="Tsubouchi T."/>
            <person name="Morono Y."/>
            <person name="Uchiyama I."/>
            <person name="Ito T."/>
            <person name="Fujiyama A."/>
            <person name="Inagaki F."/>
            <person name="Takami H."/>
        </authorList>
    </citation>
    <scope>NUCLEOTIDE SEQUENCE</scope>
    <source>
        <strain evidence="2">Expedition CK06-06</strain>
    </source>
</reference>
<feature type="domain" description="NodB homology" evidence="1">
    <location>
        <begin position="1"/>
        <end position="250"/>
    </location>
</feature>
<dbReference type="PANTHER" id="PTHR47561:SF1">
    <property type="entry name" value="POLYSACCHARIDE DEACETYLASE FAMILY PROTEIN (AFU_ORTHOLOGUE AFUA_6G05030)"/>
    <property type="match status" value="1"/>
</dbReference>
<organism evidence="2">
    <name type="scientific">marine sediment metagenome</name>
    <dbReference type="NCBI Taxonomy" id="412755"/>
    <lineage>
        <taxon>unclassified sequences</taxon>
        <taxon>metagenomes</taxon>
        <taxon>ecological metagenomes</taxon>
    </lineage>
</organism>
<dbReference type="PANTHER" id="PTHR47561">
    <property type="entry name" value="POLYSACCHARIDE DEACETYLASE FAMILY PROTEIN (AFU_ORTHOLOGUE AFUA_6G05030)"/>
    <property type="match status" value="1"/>
</dbReference>
<feature type="non-terminal residue" evidence="2">
    <location>
        <position position="1"/>
    </location>
</feature>
<dbReference type="InterPro" id="IPR002509">
    <property type="entry name" value="NODB_dom"/>
</dbReference>
<gene>
    <name evidence="2" type="ORF">S01H4_26958</name>
</gene>
<feature type="non-terminal residue" evidence="2">
    <location>
        <position position="250"/>
    </location>
</feature>
<dbReference type="GO" id="GO:0005975">
    <property type="term" value="P:carbohydrate metabolic process"/>
    <property type="evidence" value="ECO:0007669"/>
    <property type="project" value="InterPro"/>
</dbReference>
<dbReference type="InterPro" id="IPR011330">
    <property type="entry name" value="Glyco_hydro/deAcase_b/a-brl"/>
</dbReference>
<proteinExistence type="predicted"/>
<evidence type="ECO:0000259" key="1">
    <source>
        <dbReference type="PROSITE" id="PS51677"/>
    </source>
</evidence>
<dbReference type="Gene3D" id="3.20.20.370">
    <property type="entry name" value="Glycoside hydrolase/deacetylase"/>
    <property type="match status" value="1"/>
</dbReference>
<dbReference type="PROSITE" id="PS51677">
    <property type="entry name" value="NODB"/>
    <property type="match status" value="1"/>
</dbReference>
<comment type="caution">
    <text evidence="2">The sequence shown here is derived from an EMBL/GenBank/DDBJ whole genome shotgun (WGS) entry which is preliminary data.</text>
</comment>
<evidence type="ECO:0000313" key="2">
    <source>
        <dbReference type="EMBL" id="GAG88638.1"/>
    </source>
</evidence>
<dbReference type="EMBL" id="BART01013080">
    <property type="protein sequence ID" value="GAG88638.1"/>
    <property type="molecule type" value="Genomic_DNA"/>
</dbReference>
<dbReference type="SUPFAM" id="SSF88713">
    <property type="entry name" value="Glycoside hydrolase/deacetylase"/>
    <property type="match status" value="1"/>
</dbReference>
<dbReference type="GO" id="GO:0016810">
    <property type="term" value="F:hydrolase activity, acting on carbon-nitrogen (but not peptide) bonds"/>
    <property type="evidence" value="ECO:0007669"/>
    <property type="project" value="InterPro"/>
</dbReference>
<protein>
    <recommendedName>
        <fullName evidence="1">NodB homology domain-containing protein</fullName>
    </recommendedName>
</protein>
<dbReference type="Pfam" id="PF01522">
    <property type="entry name" value="Polysacc_deac_1"/>
    <property type="match status" value="1"/>
</dbReference>
<dbReference type="AlphaFoldDB" id="X1BWS3"/>
<sequence>FEVFIEGKIDRREVGYKLIMDILEKYSIKGEFFVDIYPYKKIGEDKFTTLCQNIVQRGHNIQLHTHPSMAFDEKRIYMYQYSLEEQIEILQLGKQKIKEWTSRNPIAHRAGGYGINENTFKALERVGIQYDSSYFYGNESCKIQCDVKNKPFKISNLIEIPVTGFKKTFNYNLFGINISRMECFQKLDVKYGGTVDNIKKVMNNRDKNSITVLFLHSFNFLHLPYNFRKKKYGKIGIDKEMIKQIEGLLS</sequence>